<proteinExistence type="predicted"/>
<reference evidence="7 8" key="1">
    <citation type="journal article" date="2005" name="Nature">
        <title>The genome of the social amoeba Dictyostelium discoideum.</title>
        <authorList>
            <consortium name="The Dictyostelium discoideum Sequencing Consortium"/>
            <person name="Eichinger L."/>
            <person name="Pachebat J.A."/>
            <person name="Glockner G."/>
            <person name="Rajandream M.A."/>
            <person name="Sucgang R."/>
            <person name="Berriman M."/>
            <person name="Song J."/>
            <person name="Olsen R."/>
            <person name="Szafranski K."/>
            <person name="Xu Q."/>
            <person name="Tunggal B."/>
            <person name="Kummerfeld S."/>
            <person name="Madera M."/>
            <person name="Konfortov B.A."/>
            <person name="Rivero F."/>
            <person name="Bankier A.T."/>
            <person name="Lehmann R."/>
            <person name="Hamlin N."/>
            <person name="Davies R."/>
            <person name="Gaudet P."/>
            <person name="Fey P."/>
            <person name="Pilcher K."/>
            <person name="Chen G."/>
            <person name="Saunders D."/>
            <person name="Sodergren E."/>
            <person name="Davis P."/>
            <person name="Kerhornou A."/>
            <person name="Nie X."/>
            <person name="Hall N."/>
            <person name="Anjard C."/>
            <person name="Hemphill L."/>
            <person name="Bason N."/>
            <person name="Farbrother P."/>
            <person name="Desany B."/>
            <person name="Just E."/>
            <person name="Morio T."/>
            <person name="Rost R."/>
            <person name="Churcher C."/>
            <person name="Cooper J."/>
            <person name="Haydock S."/>
            <person name="van Driessche N."/>
            <person name="Cronin A."/>
            <person name="Goodhead I."/>
            <person name="Muzny D."/>
            <person name="Mourier T."/>
            <person name="Pain A."/>
            <person name="Lu M."/>
            <person name="Harper D."/>
            <person name="Lindsay R."/>
            <person name="Hauser H."/>
            <person name="James K."/>
            <person name="Quiles M."/>
            <person name="Madan Babu M."/>
            <person name="Saito T."/>
            <person name="Buchrieser C."/>
            <person name="Wardroper A."/>
            <person name="Felder M."/>
            <person name="Thangavelu M."/>
            <person name="Johnson D."/>
            <person name="Knights A."/>
            <person name="Loulseged H."/>
            <person name="Mungall K."/>
            <person name="Oliver K."/>
            <person name="Price C."/>
            <person name="Quail M.A."/>
            <person name="Urushihara H."/>
            <person name="Hernandez J."/>
            <person name="Rabbinowitsch E."/>
            <person name="Steffen D."/>
            <person name="Sanders M."/>
            <person name="Ma J."/>
            <person name="Kohara Y."/>
            <person name="Sharp S."/>
            <person name="Simmonds M."/>
            <person name="Spiegler S."/>
            <person name="Tivey A."/>
            <person name="Sugano S."/>
            <person name="White B."/>
            <person name="Walker D."/>
            <person name="Woodward J."/>
            <person name="Winckler T."/>
            <person name="Tanaka Y."/>
            <person name="Shaulsky G."/>
            <person name="Schleicher M."/>
            <person name="Weinstock G."/>
            <person name="Rosenthal A."/>
            <person name="Cox E.C."/>
            <person name="Chisholm R.L."/>
            <person name="Gibbs R."/>
            <person name="Loomis W.F."/>
            <person name="Platzer M."/>
            <person name="Kay R.R."/>
            <person name="Williams J."/>
            <person name="Dear P.H."/>
            <person name="Noegel A.A."/>
            <person name="Barrell B."/>
            <person name="Kuspa A."/>
        </authorList>
    </citation>
    <scope>NUCLEOTIDE SEQUENCE [LARGE SCALE GENOMIC DNA]</scope>
    <source>
        <strain evidence="7 8">AX4</strain>
    </source>
</reference>
<protein>
    <recommendedName>
        <fullName evidence="6">SP-RING-type domain-containing protein</fullName>
    </recommendedName>
</protein>
<dbReference type="PaxDb" id="44689-DDB0206139"/>
<dbReference type="RefSeq" id="XP_641135.1">
    <property type="nucleotide sequence ID" value="XM_636043.1"/>
</dbReference>
<evidence type="ECO:0000313" key="7">
    <source>
        <dbReference type="EMBL" id="EAL67155.1"/>
    </source>
</evidence>
<dbReference type="KEGG" id="ddi:DDB_G0280707"/>
<organism evidence="7 8">
    <name type="scientific">Dictyostelium discoideum</name>
    <name type="common">Social amoeba</name>
    <dbReference type="NCBI Taxonomy" id="44689"/>
    <lineage>
        <taxon>Eukaryota</taxon>
        <taxon>Amoebozoa</taxon>
        <taxon>Evosea</taxon>
        <taxon>Eumycetozoa</taxon>
        <taxon>Dictyostelia</taxon>
        <taxon>Dictyosteliales</taxon>
        <taxon>Dictyosteliaceae</taxon>
        <taxon>Dictyostelium</taxon>
    </lineage>
</organism>
<dbReference type="Pfam" id="PF02891">
    <property type="entry name" value="zf-MIZ"/>
    <property type="match status" value="1"/>
</dbReference>
<dbReference type="InterPro" id="IPR013083">
    <property type="entry name" value="Znf_RING/FYVE/PHD"/>
</dbReference>
<keyword evidence="1" id="KW-0479">Metal-binding</keyword>
<accession>Q54UZ6</accession>
<dbReference type="EMBL" id="AAFI02000037">
    <property type="protein sequence ID" value="EAL67155.1"/>
    <property type="molecule type" value="Genomic_DNA"/>
</dbReference>
<dbReference type="InParanoid" id="Q54UZ6"/>
<comment type="caution">
    <text evidence="7">The sequence shown here is derived from an EMBL/GenBank/DDBJ whole genome shotgun (WGS) entry which is preliminary data.</text>
</comment>
<dbReference type="CDD" id="cd16650">
    <property type="entry name" value="SP-RING_PIAS-like"/>
    <property type="match status" value="1"/>
</dbReference>
<name>Q54UZ6_DICDI</name>
<dbReference type="SMR" id="Q54UZ6"/>
<evidence type="ECO:0000256" key="2">
    <source>
        <dbReference type="ARBA" id="ARBA00022771"/>
    </source>
</evidence>
<sequence>MHIISRNSPSNYNDDNFGDGNSDDEISEDDFEDTNGNDEFHQGGNHISQVNDDVENENQYDSESSICPLTHEPIVIPAKTIFCQHNQCFDLMAYITTSCHTGLWICPVCDIDGGPFNLIIYQPVDKHLHNFYGVLDFIGK</sequence>
<evidence type="ECO:0000256" key="1">
    <source>
        <dbReference type="ARBA" id="ARBA00022723"/>
    </source>
</evidence>
<dbReference type="GO" id="GO:0008270">
    <property type="term" value="F:zinc ion binding"/>
    <property type="evidence" value="ECO:0007669"/>
    <property type="project" value="UniProtKB-KW"/>
</dbReference>
<feature type="compositionally biased region" description="Low complexity" evidence="5">
    <location>
        <begin position="10"/>
        <end position="20"/>
    </location>
</feature>
<dbReference type="HOGENOM" id="CLU_1838908_0_0_1"/>
<keyword evidence="2 4" id="KW-0863">Zinc-finger</keyword>
<keyword evidence="3" id="KW-0862">Zinc</keyword>
<feature type="region of interest" description="Disordered" evidence="5">
    <location>
        <begin position="1"/>
        <end position="62"/>
    </location>
</feature>
<evidence type="ECO:0000256" key="5">
    <source>
        <dbReference type="SAM" id="MobiDB-lite"/>
    </source>
</evidence>
<keyword evidence="8" id="KW-1185">Reference proteome</keyword>
<evidence type="ECO:0000259" key="6">
    <source>
        <dbReference type="PROSITE" id="PS51044"/>
    </source>
</evidence>
<dbReference type="PANTHER" id="PTHR10782:SF4">
    <property type="entry name" value="TONALLI, ISOFORM E"/>
    <property type="match status" value="1"/>
</dbReference>
<dbReference type="PANTHER" id="PTHR10782">
    <property type="entry name" value="ZINC FINGER MIZ DOMAIN-CONTAINING PROTEIN"/>
    <property type="match status" value="1"/>
</dbReference>
<dbReference type="PROSITE" id="PS51044">
    <property type="entry name" value="ZF_SP_RING"/>
    <property type="match status" value="1"/>
</dbReference>
<evidence type="ECO:0000256" key="4">
    <source>
        <dbReference type="PROSITE-ProRule" id="PRU00452"/>
    </source>
</evidence>
<dbReference type="AlphaFoldDB" id="Q54UZ6"/>
<dbReference type="InterPro" id="IPR004181">
    <property type="entry name" value="Znf_MIZ"/>
</dbReference>
<evidence type="ECO:0000256" key="3">
    <source>
        <dbReference type="ARBA" id="ARBA00022833"/>
    </source>
</evidence>
<dbReference type="Gene3D" id="3.30.40.10">
    <property type="entry name" value="Zinc/RING finger domain, C3HC4 (zinc finger)"/>
    <property type="match status" value="1"/>
</dbReference>
<dbReference type="Proteomes" id="UP000002195">
    <property type="component" value="Unassembled WGS sequence"/>
</dbReference>
<dbReference type="GeneID" id="8622693"/>
<gene>
    <name evidence="7" type="ORF">DDB_G0280707</name>
</gene>
<feature type="compositionally biased region" description="Acidic residues" evidence="5">
    <location>
        <begin position="21"/>
        <end position="36"/>
    </location>
</feature>
<feature type="domain" description="SP-RING-type" evidence="6">
    <location>
        <begin position="50"/>
        <end position="140"/>
    </location>
</feature>
<dbReference type="STRING" id="44689.Q54UZ6"/>
<dbReference type="VEuPathDB" id="AmoebaDB:DDB_G0280707"/>
<evidence type="ECO:0000313" key="8">
    <source>
        <dbReference type="Proteomes" id="UP000002195"/>
    </source>
</evidence>
<dbReference type="dictyBase" id="DDB_G0280707"/>